<dbReference type="Proteomes" id="UP000196082">
    <property type="component" value="Unassembled WGS sequence"/>
</dbReference>
<protein>
    <submittedName>
        <fullName evidence="1">Uncharacterized protein</fullName>
    </submittedName>
</protein>
<proteinExistence type="predicted"/>
<accession>A0A1Y3LFS2</accession>
<dbReference type="EMBL" id="NFSB01000059">
    <property type="protein sequence ID" value="OUM36989.1"/>
    <property type="molecule type" value="Genomic_DNA"/>
</dbReference>
<dbReference type="RefSeq" id="WP_086974888.1">
    <property type="nucleotide sequence ID" value="NZ_NFSB01000059.1"/>
</dbReference>
<reference evidence="1 2" key="1">
    <citation type="submission" date="2017-05" db="EMBL/GenBank/DDBJ databases">
        <title>Whole genome sequence of Pseudomonas putida isolate 1312 commercialized as a biostimulant.</title>
        <authorList>
            <person name="Crovadore J."/>
            <person name="Blanc P."/>
            <person name="Chablais R."/>
            <person name="Cochard B."/>
            <person name="Grizard D."/>
            <person name="Lefort F."/>
        </authorList>
    </citation>
    <scope>NUCLEOTIDE SEQUENCE [LARGE SCALE GENOMIC DNA]</scope>
    <source>
        <strain evidence="1 2">1312</strain>
    </source>
</reference>
<dbReference type="AlphaFoldDB" id="A0A1Y3LFS2"/>
<sequence>MIIGPSHVVRWKRLKDFFEIDSDFFGIGGLPIWHNVIQCQSKAKNPFIMVGDFRFGNAFHLTQIESDAFIVKKDLITPEIDRLMYEKSIKSLEHLERSDVRLVFWCLFIREYKNIEGGKYFKNDVYQHPIWNLRLLERKFKNSIKLSEVIDQDLDFLFIDSSNHPSTFGYYFLKKIYEGVPPTKALTLTLQVKKTYFAIFDFFNKDRFIVSGTTSTFRLIKDYLNRGILETKKIGGFHIREADEALFSSHKYHKNLIYFAKEEDSKPQDATLTFFDKAPYQNKLLVIKKDGGTFFYKAHNQEKPTLYFVMKHRSEEEEIVGDIYNLIGLTQVIYFSMSILTKDGLIKTNPYSKLKTLLS</sequence>
<gene>
    <name evidence="1" type="ORF">B8W72_05615</name>
</gene>
<evidence type="ECO:0000313" key="2">
    <source>
        <dbReference type="Proteomes" id="UP000196082"/>
    </source>
</evidence>
<evidence type="ECO:0000313" key="1">
    <source>
        <dbReference type="EMBL" id="OUM36989.1"/>
    </source>
</evidence>
<comment type="caution">
    <text evidence="1">The sequence shown here is derived from an EMBL/GenBank/DDBJ whole genome shotgun (WGS) entry which is preliminary data.</text>
</comment>
<organism evidence="1 2">
    <name type="scientific">Pseudomonas putida</name>
    <name type="common">Arthrobacter siderocapsulatus</name>
    <dbReference type="NCBI Taxonomy" id="303"/>
    <lineage>
        <taxon>Bacteria</taxon>
        <taxon>Pseudomonadati</taxon>
        <taxon>Pseudomonadota</taxon>
        <taxon>Gammaproteobacteria</taxon>
        <taxon>Pseudomonadales</taxon>
        <taxon>Pseudomonadaceae</taxon>
        <taxon>Pseudomonas</taxon>
    </lineage>
</organism>
<name>A0A1Y3LFS2_PSEPU</name>